<name>A0A367CAU3_9ENTE</name>
<dbReference type="AlphaFoldDB" id="A0A367CAU3"/>
<sequence>MKNKKRTKIVIIVVVIVVAVLGTIGVEKMNEPTEKEKQIAFLKEHEEEMTEYVKSQDSKIVTVQYDWNSVDEVIVGNGLPKGAGRKIQIFGFVNNHSNLDFRMDVSVDKNSIPIMSTLHFGQSINL</sequence>
<dbReference type="Proteomes" id="UP000252797">
    <property type="component" value="Unassembled WGS sequence"/>
</dbReference>
<accession>A0A367CAU3</accession>
<organism evidence="1 2">
    <name type="scientific">Enterococcus durans</name>
    <dbReference type="NCBI Taxonomy" id="53345"/>
    <lineage>
        <taxon>Bacteria</taxon>
        <taxon>Bacillati</taxon>
        <taxon>Bacillota</taxon>
        <taxon>Bacilli</taxon>
        <taxon>Lactobacillales</taxon>
        <taxon>Enterococcaceae</taxon>
        <taxon>Enterococcus</taxon>
    </lineage>
</organism>
<dbReference type="EMBL" id="LEPB01000007">
    <property type="protein sequence ID" value="RCA09598.1"/>
    <property type="molecule type" value="Genomic_DNA"/>
</dbReference>
<protein>
    <submittedName>
        <fullName evidence="1">Uncharacterized protein</fullName>
    </submittedName>
</protein>
<gene>
    <name evidence="1" type="ORF">EA71_02915</name>
</gene>
<reference evidence="1 2" key="1">
    <citation type="submission" date="2015-06" db="EMBL/GenBank/DDBJ databases">
        <title>The Genome Sequence of Enterococcus durans 4EA1.</title>
        <authorList>
            <consortium name="The Broad Institute Genomics Platform"/>
            <consortium name="The Broad Institute Genome Sequencing Center for Infectious Disease"/>
            <person name="Earl A.M."/>
            <person name="Van Tyne D."/>
            <person name="Lebreton F."/>
            <person name="Saavedra J.T."/>
            <person name="Gilmore M.S."/>
            <person name="Manson Mcguire A."/>
            <person name="Clock S."/>
            <person name="Crupain M."/>
            <person name="Rangan U."/>
            <person name="Young S."/>
            <person name="Abouelleil A."/>
            <person name="Cao P."/>
            <person name="Chapman S.B."/>
            <person name="Griggs A."/>
            <person name="Priest M."/>
            <person name="Shea T."/>
            <person name="Wortman J."/>
            <person name="Nusbaum C."/>
            <person name="Birren B."/>
        </authorList>
    </citation>
    <scope>NUCLEOTIDE SEQUENCE [LARGE SCALE GENOMIC DNA]</scope>
    <source>
        <strain evidence="1 2">4EA1</strain>
    </source>
</reference>
<comment type="caution">
    <text evidence="1">The sequence shown here is derived from an EMBL/GenBank/DDBJ whole genome shotgun (WGS) entry which is preliminary data.</text>
</comment>
<evidence type="ECO:0000313" key="2">
    <source>
        <dbReference type="Proteomes" id="UP000252797"/>
    </source>
</evidence>
<evidence type="ECO:0000313" key="1">
    <source>
        <dbReference type="EMBL" id="RCA09598.1"/>
    </source>
</evidence>
<proteinExistence type="predicted"/>